<dbReference type="InterPro" id="IPR029063">
    <property type="entry name" value="SAM-dependent_MTases_sf"/>
</dbReference>
<dbReference type="GO" id="GO:0032259">
    <property type="term" value="P:methylation"/>
    <property type="evidence" value="ECO:0007669"/>
    <property type="project" value="UniProtKB-KW"/>
</dbReference>
<feature type="compositionally biased region" description="Basic and acidic residues" evidence="3">
    <location>
        <begin position="259"/>
        <end position="280"/>
    </location>
</feature>
<dbReference type="InterPro" id="IPR050602">
    <property type="entry name" value="Malonyl-ACP_OMT"/>
</dbReference>
<dbReference type="SUPFAM" id="SSF53335">
    <property type="entry name" value="S-adenosyl-L-methionine-dependent methyltransferases"/>
    <property type="match status" value="1"/>
</dbReference>
<keyword evidence="2" id="KW-0808">Transferase</keyword>
<evidence type="ECO:0000313" key="6">
    <source>
        <dbReference type="Proteomes" id="UP001247754"/>
    </source>
</evidence>
<comment type="caution">
    <text evidence="5">The sequence shown here is derived from an EMBL/GenBank/DDBJ whole genome shotgun (WGS) entry which is preliminary data.</text>
</comment>
<dbReference type="Gene3D" id="3.40.50.150">
    <property type="entry name" value="Vaccinia Virus protein VP39"/>
    <property type="match status" value="1"/>
</dbReference>
<reference evidence="5 6" key="1">
    <citation type="submission" date="2023-09" db="EMBL/GenBank/DDBJ databases">
        <title>Xinfangfangia sedmenti sp. nov., isolated the sedment.</title>
        <authorList>
            <person name="Xu L."/>
        </authorList>
    </citation>
    <scope>NUCLEOTIDE SEQUENCE [LARGE SCALE GENOMIC DNA]</scope>
    <source>
        <strain evidence="5 6">LG-4</strain>
    </source>
</reference>
<keyword evidence="6" id="KW-1185">Reference proteome</keyword>
<keyword evidence="1 5" id="KW-0489">Methyltransferase</keyword>
<sequence>MQNPPRLTDTQALSRHRARALRAPAMFLQDLAADEVQERLLDVNKRFTAPAVVSPFPQVWAPRLPGARIVPDADVLALEPGAHDLVIHALCLHWANDPVGQIVQCRRALRPDGLFLAVLFGGQTLAELRASLAEAESRLTGGLSPRVLPMGEIRDLGALLQRGGLALPVADALMQRTSYASAFHLMRDLRAMGETSALAARPRRFAPRALFAEAARIHAENFPAEDGRVAATFEMIFLTGWAPDDSQPKPLRPGSATHRLADALRTVERPLPESPAKPED</sequence>
<dbReference type="Pfam" id="PF08241">
    <property type="entry name" value="Methyltransf_11"/>
    <property type="match status" value="1"/>
</dbReference>
<evidence type="ECO:0000256" key="1">
    <source>
        <dbReference type="ARBA" id="ARBA00022603"/>
    </source>
</evidence>
<dbReference type="GO" id="GO:0008168">
    <property type="term" value="F:methyltransferase activity"/>
    <property type="evidence" value="ECO:0007669"/>
    <property type="project" value="UniProtKB-KW"/>
</dbReference>
<organism evidence="5 6">
    <name type="scientific">Ruixingdingia sedimenti</name>
    <dbReference type="NCBI Taxonomy" id="3073604"/>
    <lineage>
        <taxon>Bacteria</taxon>
        <taxon>Pseudomonadati</taxon>
        <taxon>Pseudomonadota</taxon>
        <taxon>Alphaproteobacteria</taxon>
        <taxon>Rhodobacterales</taxon>
        <taxon>Paracoccaceae</taxon>
        <taxon>Ruixingdingia</taxon>
    </lineage>
</organism>
<protein>
    <submittedName>
        <fullName evidence="5">Methyltransferase domain-containing protein</fullName>
    </submittedName>
</protein>
<accession>A0ABU1F6W9</accession>
<gene>
    <name evidence="5" type="ORF">RGD00_08405</name>
</gene>
<name>A0ABU1F6W9_9RHOB</name>
<evidence type="ECO:0000256" key="2">
    <source>
        <dbReference type="ARBA" id="ARBA00022679"/>
    </source>
</evidence>
<dbReference type="EMBL" id="JAVKPH010000007">
    <property type="protein sequence ID" value="MDR5652621.1"/>
    <property type="molecule type" value="Genomic_DNA"/>
</dbReference>
<dbReference type="PANTHER" id="PTHR13090">
    <property type="entry name" value="ARGININE-HYDROXYLASE NDUFAF5, MITOCHONDRIAL"/>
    <property type="match status" value="1"/>
</dbReference>
<proteinExistence type="predicted"/>
<dbReference type="PANTHER" id="PTHR13090:SF1">
    <property type="entry name" value="ARGININE-HYDROXYLASE NDUFAF5, MITOCHONDRIAL"/>
    <property type="match status" value="1"/>
</dbReference>
<evidence type="ECO:0000313" key="5">
    <source>
        <dbReference type="EMBL" id="MDR5652621.1"/>
    </source>
</evidence>
<evidence type="ECO:0000259" key="4">
    <source>
        <dbReference type="Pfam" id="PF08241"/>
    </source>
</evidence>
<dbReference type="InterPro" id="IPR013216">
    <property type="entry name" value="Methyltransf_11"/>
</dbReference>
<dbReference type="RefSeq" id="WP_310456866.1">
    <property type="nucleotide sequence ID" value="NZ_JAVKPH010000007.1"/>
</dbReference>
<evidence type="ECO:0000256" key="3">
    <source>
        <dbReference type="SAM" id="MobiDB-lite"/>
    </source>
</evidence>
<dbReference type="Proteomes" id="UP001247754">
    <property type="component" value="Unassembled WGS sequence"/>
</dbReference>
<feature type="region of interest" description="Disordered" evidence="3">
    <location>
        <begin position="244"/>
        <end position="280"/>
    </location>
</feature>
<feature type="domain" description="Methyltransferase type 11" evidence="4">
    <location>
        <begin position="69"/>
        <end position="116"/>
    </location>
</feature>